<sequence>MYGVWSLPSEGDAVGACQPAFQNANGAMLRDMCNRHHLCLVNTFFQHGSGDTWHGMDGRSSRIDYVIMPKSLLTAVSSCNVWRKTGFQLQLAHVPRLVDHSPVVVDFMFRSWFEDVETKKQRCDVSALIADCASDVSEMQIEMQQWAGRPDVQQQLTTAISEQHTELVWSLLSSAVRDTANKLFPSQLSDCTMLHSSETITLANTLRDFKNDIFQNFTAASEINLSAAFSIWHSVTHLCKLARDYQYARRRDKRKAHEQLACQLSEALEQRDWHQVWKLTRRLAGTHLGPKRREYGITDGTTPSVSDWCEHLAKPGSQGGALTTTCFIDTKAIDVEGYCLRIFSQQQRQQQQPEQQQQQQLFPPQQQQQTQQTLAQQQQQQLADEECPELDMVAVIDALKAAKPYREVPRWSATREAWLASFGRGPDRSDNPFVHFFRVFLAMMYRQQQQPQIWSISETALLPKRNGKQGCAGFRVLHLLDPIGKAYNRRLWRSHTARHSANSLGFVANRRREQVVVQIQCLMWKLRRVGYSAVAALFDVANAFPSPNHRCLDKAIASKRFMKPEGNMLSQRHRTAHCVLRDHTGAEALLKNGCGDMQWDSVAPEKFTLIYEPLVHAWHSRTRSSVEKTGILTAIDPVCGELVDLSFAMFADDLARIGICDTVEHAIRRLNAWDFFVNIELDKRSMAQNTNKKEVLYQPSGAGAVQQMCSLQAAFRDGTVAGVLRKAVCYLGTQIQMGGGATIEIQTKLRKAAIAWRSLGSFWSNGDVSLRLRRFVYLTSVRSVLVSGLISAVLSSSDVLRLERFQNRCARRLLRGQATNFRHDHPVSLSNNEVRAKLKVPSITSVLFAQRIAWLKSIALHPEDNTVLLAAVFGSSPLDVVDDWSRDCSWTVVQSMVETVVARP</sequence>
<dbReference type="SUPFAM" id="SSF56219">
    <property type="entry name" value="DNase I-like"/>
    <property type="match status" value="1"/>
</dbReference>
<comment type="caution">
    <text evidence="2">The sequence shown here is derived from an EMBL/GenBank/DDBJ whole genome shotgun (WGS) entry which is preliminary data.</text>
</comment>
<accession>A0A813IP22</accession>
<dbReference type="Proteomes" id="UP000626109">
    <property type="component" value="Unassembled WGS sequence"/>
</dbReference>
<evidence type="ECO:0008006" key="4">
    <source>
        <dbReference type="Google" id="ProtNLM"/>
    </source>
</evidence>
<evidence type="ECO:0000313" key="3">
    <source>
        <dbReference type="Proteomes" id="UP000626109"/>
    </source>
</evidence>
<evidence type="ECO:0000313" key="2">
    <source>
        <dbReference type="EMBL" id="CAE8657128.1"/>
    </source>
</evidence>
<dbReference type="Gene3D" id="3.60.10.10">
    <property type="entry name" value="Endonuclease/exonuclease/phosphatase"/>
    <property type="match status" value="1"/>
</dbReference>
<reference evidence="2" key="1">
    <citation type="submission" date="2021-02" db="EMBL/GenBank/DDBJ databases">
        <authorList>
            <person name="Dougan E. K."/>
            <person name="Rhodes N."/>
            <person name="Thang M."/>
            <person name="Chan C."/>
        </authorList>
    </citation>
    <scope>NUCLEOTIDE SEQUENCE</scope>
</reference>
<dbReference type="AlphaFoldDB" id="A0A813IP22"/>
<evidence type="ECO:0000256" key="1">
    <source>
        <dbReference type="SAM" id="MobiDB-lite"/>
    </source>
</evidence>
<organism evidence="2 3">
    <name type="scientific">Polarella glacialis</name>
    <name type="common">Dinoflagellate</name>
    <dbReference type="NCBI Taxonomy" id="89957"/>
    <lineage>
        <taxon>Eukaryota</taxon>
        <taxon>Sar</taxon>
        <taxon>Alveolata</taxon>
        <taxon>Dinophyceae</taxon>
        <taxon>Suessiales</taxon>
        <taxon>Suessiaceae</taxon>
        <taxon>Polarella</taxon>
    </lineage>
</organism>
<protein>
    <recommendedName>
        <fullName evidence="4">Reverse transcriptase domain-containing protein</fullName>
    </recommendedName>
</protein>
<dbReference type="InterPro" id="IPR036691">
    <property type="entry name" value="Endo/exonu/phosph_ase_sf"/>
</dbReference>
<feature type="region of interest" description="Disordered" evidence="1">
    <location>
        <begin position="354"/>
        <end position="373"/>
    </location>
</feature>
<dbReference type="EMBL" id="CAJNNW010014927">
    <property type="protein sequence ID" value="CAE8657128.1"/>
    <property type="molecule type" value="Genomic_DNA"/>
</dbReference>
<name>A0A813IP22_POLGL</name>
<proteinExistence type="predicted"/>
<gene>
    <name evidence="2" type="ORF">PGLA2088_LOCUS12620</name>
</gene>